<dbReference type="SUPFAM" id="SSF53850">
    <property type="entry name" value="Periplasmic binding protein-like II"/>
    <property type="match status" value="1"/>
</dbReference>
<dbReference type="Pfam" id="PF03466">
    <property type="entry name" value="LysR_substrate"/>
    <property type="match status" value="1"/>
</dbReference>
<dbReference type="GO" id="GO:0003700">
    <property type="term" value="F:DNA-binding transcription factor activity"/>
    <property type="evidence" value="ECO:0007669"/>
    <property type="project" value="InterPro"/>
</dbReference>
<dbReference type="EMBL" id="FSRM01000001">
    <property type="protein sequence ID" value="SIN88837.1"/>
    <property type="molecule type" value="Genomic_DNA"/>
</dbReference>
<dbReference type="InterPro" id="IPR050950">
    <property type="entry name" value="HTH-type_LysR_regulators"/>
</dbReference>
<dbReference type="GO" id="GO:0005829">
    <property type="term" value="C:cytosol"/>
    <property type="evidence" value="ECO:0007669"/>
    <property type="project" value="TreeGrafter"/>
</dbReference>
<evidence type="ECO:0000256" key="2">
    <source>
        <dbReference type="ARBA" id="ARBA00023015"/>
    </source>
</evidence>
<dbReference type="GO" id="GO:0003677">
    <property type="term" value="F:DNA binding"/>
    <property type="evidence" value="ECO:0007669"/>
    <property type="project" value="UniProtKB-KW"/>
</dbReference>
<evidence type="ECO:0000256" key="1">
    <source>
        <dbReference type="ARBA" id="ARBA00009437"/>
    </source>
</evidence>
<keyword evidence="2" id="KW-0805">Transcription regulation</keyword>
<evidence type="ECO:0000256" key="3">
    <source>
        <dbReference type="ARBA" id="ARBA00023125"/>
    </source>
</evidence>
<dbReference type="PRINTS" id="PR00039">
    <property type="entry name" value="HTHLYSR"/>
</dbReference>
<dbReference type="Proteomes" id="UP000184693">
    <property type="component" value="Unassembled WGS sequence"/>
</dbReference>
<comment type="similarity">
    <text evidence="1">Belongs to the LysR transcriptional regulatory family.</text>
</comment>
<dbReference type="CDD" id="cd05466">
    <property type="entry name" value="PBP2_LTTR_substrate"/>
    <property type="match status" value="1"/>
</dbReference>
<dbReference type="PANTHER" id="PTHR30419:SF30">
    <property type="entry name" value="LYSR FAMILY TRANSCRIPTIONAL REGULATOR"/>
    <property type="match status" value="1"/>
</dbReference>
<dbReference type="Gene3D" id="1.10.10.10">
    <property type="entry name" value="Winged helix-like DNA-binding domain superfamily/Winged helix DNA-binding domain"/>
    <property type="match status" value="1"/>
</dbReference>
<name>A0A1N6F0U2_9BURK</name>
<dbReference type="FunFam" id="1.10.10.10:FF:000001">
    <property type="entry name" value="LysR family transcriptional regulator"/>
    <property type="match status" value="1"/>
</dbReference>
<evidence type="ECO:0000259" key="5">
    <source>
        <dbReference type="PROSITE" id="PS50931"/>
    </source>
</evidence>
<dbReference type="PANTHER" id="PTHR30419">
    <property type="entry name" value="HTH-TYPE TRANSCRIPTIONAL REGULATOR YBHD"/>
    <property type="match status" value="1"/>
</dbReference>
<protein>
    <submittedName>
        <fullName evidence="6">Transcriptional regulator, LysR family</fullName>
    </submittedName>
</protein>
<evidence type="ECO:0000313" key="6">
    <source>
        <dbReference type="EMBL" id="SIN88837.1"/>
    </source>
</evidence>
<proteinExistence type="inferred from homology"/>
<dbReference type="InterPro" id="IPR005119">
    <property type="entry name" value="LysR_subst-bd"/>
</dbReference>
<sequence length="324" mass="35665">MHEINSRRLTHLIALAEEGSFARAAERVHLSQPALSRSIQALEDELGMKLFDRAARGVAMTAAGRLLVERARRVLFETRCLFRDVELLKAHELGEVHIGLGPYAAVVLLPDLLVEFSRRFPKIKVSIELGDGDGEALLAKLRAEQVDFLVMDRRVLPATPDIALHRLPRHEGGWFVRPGHPLLQGGPVPMVALREFPLVSVTVPAFMKDALHRLLKYRAHEHIPLQVECNDVAVLKNVVAQTDAVLFATGAAVRRDLEAGRLARIALTSPPRLSLEFALVSLAERTPSPAASSALVLTEQIMVEANRAAHELLHPAQPLAQDLP</sequence>
<dbReference type="Pfam" id="PF00126">
    <property type="entry name" value="HTH_1"/>
    <property type="match status" value="1"/>
</dbReference>
<dbReference type="InterPro" id="IPR000847">
    <property type="entry name" value="LysR_HTH_N"/>
</dbReference>
<dbReference type="AlphaFoldDB" id="A0A1N6F0U2"/>
<organism evidence="6 7">
    <name type="scientific">Paraburkholderia phenazinium</name>
    <dbReference type="NCBI Taxonomy" id="60549"/>
    <lineage>
        <taxon>Bacteria</taxon>
        <taxon>Pseudomonadati</taxon>
        <taxon>Pseudomonadota</taxon>
        <taxon>Betaproteobacteria</taxon>
        <taxon>Burkholderiales</taxon>
        <taxon>Burkholderiaceae</taxon>
        <taxon>Paraburkholderia</taxon>
    </lineage>
</organism>
<keyword evidence="4" id="KW-0804">Transcription</keyword>
<dbReference type="InterPro" id="IPR036390">
    <property type="entry name" value="WH_DNA-bd_sf"/>
</dbReference>
<evidence type="ECO:0000256" key="4">
    <source>
        <dbReference type="ARBA" id="ARBA00023163"/>
    </source>
</evidence>
<feature type="domain" description="HTH lysR-type" evidence="5">
    <location>
        <begin position="4"/>
        <end position="61"/>
    </location>
</feature>
<dbReference type="RefSeq" id="WP_254368763.1">
    <property type="nucleotide sequence ID" value="NZ_FSRM01000001.1"/>
</dbReference>
<evidence type="ECO:0000313" key="7">
    <source>
        <dbReference type="Proteomes" id="UP000184693"/>
    </source>
</evidence>
<dbReference type="Gene3D" id="3.40.190.10">
    <property type="entry name" value="Periplasmic binding protein-like II"/>
    <property type="match status" value="2"/>
</dbReference>
<dbReference type="SUPFAM" id="SSF46785">
    <property type="entry name" value="Winged helix' DNA-binding domain"/>
    <property type="match status" value="1"/>
</dbReference>
<gene>
    <name evidence="6" type="ORF">SAMN05444168_1145</name>
</gene>
<dbReference type="InterPro" id="IPR036388">
    <property type="entry name" value="WH-like_DNA-bd_sf"/>
</dbReference>
<dbReference type="PROSITE" id="PS50931">
    <property type="entry name" value="HTH_LYSR"/>
    <property type="match status" value="1"/>
</dbReference>
<accession>A0A1N6F0U2</accession>
<keyword evidence="3" id="KW-0238">DNA-binding</keyword>
<reference evidence="6 7" key="1">
    <citation type="submission" date="2016-11" db="EMBL/GenBank/DDBJ databases">
        <authorList>
            <person name="Jaros S."/>
            <person name="Januszkiewicz K."/>
            <person name="Wedrychowicz H."/>
        </authorList>
    </citation>
    <scope>NUCLEOTIDE SEQUENCE [LARGE SCALE GENOMIC DNA]</scope>
    <source>
        <strain evidence="6 7">GAS86</strain>
    </source>
</reference>